<protein>
    <submittedName>
        <fullName evidence="2">Uncharacterized protein</fullName>
    </submittedName>
</protein>
<dbReference type="EMBL" id="JAQQWM010000009">
    <property type="protein sequence ID" value="KAK8047377.1"/>
    <property type="molecule type" value="Genomic_DNA"/>
</dbReference>
<dbReference type="Proteomes" id="UP001446871">
    <property type="component" value="Unassembled WGS sequence"/>
</dbReference>
<evidence type="ECO:0000256" key="1">
    <source>
        <dbReference type="SAM" id="MobiDB-lite"/>
    </source>
</evidence>
<proteinExistence type="predicted"/>
<evidence type="ECO:0000313" key="3">
    <source>
        <dbReference type="Proteomes" id="UP001446871"/>
    </source>
</evidence>
<gene>
    <name evidence="2" type="ORF">PG996_015441</name>
</gene>
<accession>A0ABR1TLV4</accession>
<evidence type="ECO:0000313" key="2">
    <source>
        <dbReference type="EMBL" id="KAK8047377.1"/>
    </source>
</evidence>
<comment type="caution">
    <text evidence="2">The sequence shown here is derived from an EMBL/GenBank/DDBJ whole genome shotgun (WGS) entry which is preliminary data.</text>
</comment>
<sequence>MSEPPQAKPEGVDSHSPPGANINQQFDLRKYRWDVDGDEPWPTGLCNIKQPNCLDMYNFGHDGDELASHSGTGTVEMLEVVRLLKDAGISSCVVGVHPLGYYGAGRVPIVWELCVPEDKLDDAAGLFKSEPLSQSYEPWPVNEPISKDLLHIFPRFHLKGVHFVFSLVSDRDWLVDCDETKCEKSFMGLPYPKLEYWAQSLLDTQRFGDLEDLIDGMNLSEEWGEEHLDLDRTANVDYAKWKNEQIRASIPETPYSVLKEMSEYARPLRPVWQKAVRGKKSRIGPELPEGHYHTRFYPISQGDPRLEERVMF</sequence>
<keyword evidence="3" id="KW-1185">Reference proteome</keyword>
<name>A0ABR1TLV4_9PEZI</name>
<organism evidence="2 3">
    <name type="scientific">Apiospora saccharicola</name>
    <dbReference type="NCBI Taxonomy" id="335842"/>
    <lineage>
        <taxon>Eukaryota</taxon>
        <taxon>Fungi</taxon>
        <taxon>Dikarya</taxon>
        <taxon>Ascomycota</taxon>
        <taxon>Pezizomycotina</taxon>
        <taxon>Sordariomycetes</taxon>
        <taxon>Xylariomycetidae</taxon>
        <taxon>Amphisphaeriales</taxon>
        <taxon>Apiosporaceae</taxon>
        <taxon>Apiospora</taxon>
    </lineage>
</organism>
<feature type="region of interest" description="Disordered" evidence="1">
    <location>
        <begin position="1"/>
        <end position="21"/>
    </location>
</feature>
<reference evidence="2 3" key="1">
    <citation type="submission" date="2023-01" db="EMBL/GenBank/DDBJ databases">
        <title>Analysis of 21 Apiospora genomes using comparative genomics revels a genus with tremendous synthesis potential of carbohydrate active enzymes and secondary metabolites.</title>
        <authorList>
            <person name="Sorensen T."/>
        </authorList>
    </citation>
    <scope>NUCLEOTIDE SEQUENCE [LARGE SCALE GENOMIC DNA]</scope>
    <source>
        <strain evidence="2 3">CBS 83171</strain>
    </source>
</reference>